<protein>
    <submittedName>
        <fullName evidence="1">Uncharacterized protein</fullName>
    </submittedName>
</protein>
<evidence type="ECO:0000313" key="1">
    <source>
        <dbReference type="EMBL" id="RNA34498.1"/>
    </source>
</evidence>
<dbReference type="EMBL" id="REGN01001467">
    <property type="protein sequence ID" value="RNA34498.1"/>
    <property type="molecule type" value="Genomic_DNA"/>
</dbReference>
<accession>A0A3M7SFZ7</accession>
<reference evidence="1 2" key="1">
    <citation type="journal article" date="2018" name="Sci. Rep.">
        <title>Genomic signatures of local adaptation to the degree of environmental predictability in rotifers.</title>
        <authorList>
            <person name="Franch-Gras L."/>
            <person name="Hahn C."/>
            <person name="Garcia-Roger E.M."/>
            <person name="Carmona M.J."/>
            <person name="Serra M."/>
            <person name="Gomez A."/>
        </authorList>
    </citation>
    <scope>NUCLEOTIDE SEQUENCE [LARGE SCALE GENOMIC DNA]</scope>
    <source>
        <strain evidence="1">HYR1</strain>
    </source>
</reference>
<evidence type="ECO:0000313" key="2">
    <source>
        <dbReference type="Proteomes" id="UP000276133"/>
    </source>
</evidence>
<sequence length="83" mass="9664">MKTAVELGVTLKFTKNEMNFAGLLSDQKKHCTPNSTAVFILRQMKQIYKITKEKKVFKLGKKNKFLIDKFYILQKGKNILPKK</sequence>
<gene>
    <name evidence="1" type="ORF">BpHYR1_040773</name>
</gene>
<comment type="caution">
    <text evidence="1">The sequence shown here is derived from an EMBL/GenBank/DDBJ whole genome shotgun (WGS) entry which is preliminary data.</text>
</comment>
<keyword evidence="2" id="KW-1185">Reference proteome</keyword>
<dbReference type="Proteomes" id="UP000276133">
    <property type="component" value="Unassembled WGS sequence"/>
</dbReference>
<dbReference type="AlphaFoldDB" id="A0A3M7SFZ7"/>
<organism evidence="1 2">
    <name type="scientific">Brachionus plicatilis</name>
    <name type="common">Marine rotifer</name>
    <name type="synonym">Brachionus muelleri</name>
    <dbReference type="NCBI Taxonomy" id="10195"/>
    <lineage>
        <taxon>Eukaryota</taxon>
        <taxon>Metazoa</taxon>
        <taxon>Spiralia</taxon>
        <taxon>Gnathifera</taxon>
        <taxon>Rotifera</taxon>
        <taxon>Eurotatoria</taxon>
        <taxon>Monogononta</taxon>
        <taxon>Pseudotrocha</taxon>
        <taxon>Ploima</taxon>
        <taxon>Brachionidae</taxon>
        <taxon>Brachionus</taxon>
    </lineage>
</organism>
<name>A0A3M7SFZ7_BRAPC</name>
<proteinExistence type="predicted"/>